<organism evidence="3 4">
    <name type="scientific">Actinoallomurus acaciae</name>
    <dbReference type="NCBI Taxonomy" id="502577"/>
    <lineage>
        <taxon>Bacteria</taxon>
        <taxon>Bacillati</taxon>
        <taxon>Actinomycetota</taxon>
        <taxon>Actinomycetes</taxon>
        <taxon>Streptosporangiales</taxon>
        <taxon>Thermomonosporaceae</taxon>
        <taxon>Actinoallomurus</taxon>
    </lineage>
</organism>
<evidence type="ECO:0000313" key="4">
    <source>
        <dbReference type="Proteomes" id="UP001589627"/>
    </source>
</evidence>
<feature type="chain" id="PRO_5047262954" evidence="1">
    <location>
        <begin position="24"/>
        <end position="421"/>
    </location>
</feature>
<gene>
    <name evidence="3" type="ORF">ACFFNX_24615</name>
</gene>
<accession>A0ABV5YMQ5</accession>
<dbReference type="PANTHER" id="PTHR46825:SF9">
    <property type="entry name" value="BETA-LACTAMASE-RELATED DOMAIN-CONTAINING PROTEIN"/>
    <property type="match status" value="1"/>
</dbReference>
<dbReference type="SUPFAM" id="SSF56601">
    <property type="entry name" value="beta-lactamase/transpeptidase-like"/>
    <property type="match status" value="1"/>
</dbReference>
<keyword evidence="3" id="KW-0378">Hydrolase</keyword>
<sequence>MSRRDFGRLLGVAGLGIAAPALAGTRSARAATRTWRVSGSAGTGLGGFDTAMKTLMQARNIPCGSLAVMREGRLILARGYTWSDDATLSVQPTSLFRLASLSKAITATAVMRLVQDGALSLATPVTELIDMTPPTGTTADSRLDQVTVRRLLQHLGGWDRDITPDPTYQDRKIATTLGVPLPIGKDDMVKYGAGLKLDHAPGSTYAYSNYGYLLLGQIVEKVSGLPYATYVQQKVLSPLGISRVRPGRSLQGDQAPGEVPYYSQYTGPSVFDAAGTTVPTPYGSFNVENRTAMGGWLSSAVDHVKFTQIFDLTTSVLTKSSVDAMFAKPETGLNSGGSYYGFGWFVRDVTGGQNTWHDGSLEGTTTIVTRRYDGITWAVLFDQRDDPSGLPYDYTTISAPLHNVANATTTWPTIDLFSQYY</sequence>
<dbReference type="InterPro" id="IPR012338">
    <property type="entry name" value="Beta-lactam/transpept-like"/>
</dbReference>
<protein>
    <submittedName>
        <fullName evidence="3">Serine hydrolase</fullName>
    </submittedName>
</protein>
<dbReference type="Proteomes" id="UP001589627">
    <property type="component" value="Unassembled WGS sequence"/>
</dbReference>
<dbReference type="InterPro" id="IPR006311">
    <property type="entry name" value="TAT_signal"/>
</dbReference>
<name>A0ABV5YMQ5_9ACTN</name>
<reference evidence="3 4" key="1">
    <citation type="submission" date="2024-09" db="EMBL/GenBank/DDBJ databases">
        <authorList>
            <person name="Sun Q."/>
            <person name="Mori K."/>
        </authorList>
    </citation>
    <scope>NUCLEOTIDE SEQUENCE [LARGE SCALE GENOMIC DNA]</scope>
    <source>
        <strain evidence="3 4">TBRC 0563</strain>
    </source>
</reference>
<dbReference type="RefSeq" id="WP_378206729.1">
    <property type="nucleotide sequence ID" value="NZ_JBHLZP010000196.1"/>
</dbReference>
<dbReference type="InterPro" id="IPR001466">
    <property type="entry name" value="Beta-lactam-related"/>
</dbReference>
<dbReference type="GO" id="GO:0016787">
    <property type="term" value="F:hydrolase activity"/>
    <property type="evidence" value="ECO:0007669"/>
    <property type="project" value="UniProtKB-KW"/>
</dbReference>
<keyword evidence="4" id="KW-1185">Reference proteome</keyword>
<evidence type="ECO:0000256" key="1">
    <source>
        <dbReference type="SAM" id="SignalP"/>
    </source>
</evidence>
<feature type="signal peptide" evidence="1">
    <location>
        <begin position="1"/>
        <end position="23"/>
    </location>
</feature>
<dbReference type="PROSITE" id="PS51318">
    <property type="entry name" value="TAT"/>
    <property type="match status" value="1"/>
</dbReference>
<dbReference type="PANTHER" id="PTHR46825">
    <property type="entry name" value="D-ALANYL-D-ALANINE-CARBOXYPEPTIDASE/ENDOPEPTIDASE AMPH"/>
    <property type="match status" value="1"/>
</dbReference>
<proteinExistence type="predicted"/>
<evidence type="ECO:0000313" key="3">
    <source>
        <dbReference type="EMBL" id="MFB9835369.1"/>
    </source>
</evidence>
<evidence type="ECO:0000259" key="2">
    <source>
        <dbReference type="Pfam" id="PF00144"/>
    </source>
</evidence>
<keyword evidence="1" id="KW-0732">Signal</keyword>
<feature type="domain" description="Beta-lactamase-related" evidence="2">
    <location>
        <begin position="48"/>
        <end position="392"/>
    </location>
</feature>
<comment type="caution">
    <text evidence="3">The sequence shown here is derived from an EMBL/GenBank/DDBJ whole genome shotgun (WGS) entry which is preliminary data.</text>
</comment>
<dbReference type="EMBL" id="JBHLZP010000196">
    <property type="protein sequence ID" value="MFB9835369.1"/>
    <property type="molecule type" value="Genomic_DNA"/>
</dbReference>
<dbReference type="InterPro" id="IPR050491">
    <property type="entry name" value="AmpC-like"/>
</dbReference>
<dbReference type="Gene3D" id="3.40.710.10">
    <property type="entry name" value="DD-peptidase/beta-lactamase superfamily"/>
    <property type="match status" value="1"/>
</dbReference>
<dbReference type="Pfam" id="PF00144">
    <property type="entry name" value="Beta-lactamase"/>
    <property type="match status" value="1"/>
</dbReference>